<evidence type="ECO:0000256" key="3">
    <source>
        <dbReference type="SAM" id="SignalP"/>
    </source>
</evidence>
<comment type="caution">
    <text evidence="4">The sequence shown here is derived from an EMBL/GenBank/DDBJ whole genome shotgun (WGS) entry which is preliminary data.</text>
</comment>
<sequence>MKKVLRSFLAFALILSLSLSRIFAAGASLYFYPSSGTQYVDNYFPVYVYVNTGGNETNAYKAIVTYPTDKLWITSVSSGGSICTLSIPPSPSYSNSQGRATFECGTPTAYNGSVGRIGTITFLVKETGTATLRIASGSQVKKADGKGTEILAIKGTATFTLKPPPTGAPAISSPTHPDQNAWYQATTAILSWTKPSGADGFSFTLTHSSKTVPDDVSEGTETSKTYKDLTDGVWYFHLKAHSSGGWSAVRHFRIQIDTQAPDEFEIVSDPPADKVIDRAPTLSFATTDKPSGIDHYEISIDGSDFERTTSPYRFDWIYSGTHEVTVRAVDKAGNTRDASITLRVKHVPPPTITSPKQGEILPLFEPLVIQGKVVEAGTVELFLDDRLLTSIEVTGPDFEYTYTEFLHPWQHRLSATFITEEGIKSAQAEVSFRVDPRAITLFGITFPGWLIYGLLIIIIIHLLLLLIRYLRSSRQQCRETDEEVEKIKRNLEKDLDKMEENLERTVEKTLQDGDERKLRGMEHYLRKRIKEADTEMRKDLREKLDRIRCHPTRRRRRPLQLFSRLLSRLRKKH</sequence>
<name>A0A2M8EKC6_UNCKA</name>
<dbReference type="EMBL" id="PFSK01000007">
    <property type="protein sequence ID" value="PJC23160.1"/>
    <property type="molecule type" value="Genomic_DNA"/>
</dbReference>
<accession>A0A2M8EKC6</accession>
<dbReference type="InterPro" id="IPR013783">
    <property type="entry name" value="Ig-like_fold"/>
</dbReference>
<keyword evidence="2" id="KW-1133">Transmembrane helix</keyword>
<keyword evidence="2" id="KW-0812">Transmembrane</keyword>
<evidence type="ECO:0000256" key="1">
    <source>
        <dbReference type="SAM" id="Coils"/>
    </source>
</evidence>
<organism evidence="4 5">
    <name type="scientific">candidate division WWE3 bacterium CG_4_9_14_0_2_um_filter_48_10</name>
    <dbReference type="NCBI Taxonomy" id="1975078"/>
    <lineage>
        <taxon>Bacteria</taxon>
        <taxon>Katanobacteria</taxon>
    </lineage>
</organism>
<evidence type="ECO:0000313" key="5">
    <source>
        <dbReference type="Proteomes" id="UP000228781"/>
    </source>
</evidence>
<protein>
    <recommendedName>
        <fullName evidence="6">Cohesin domain-containing protein</fullName>
    </recommendedName>
</protein>
<evidence type="ECO:0008006" key="6">
    <source>
        <dbReference type="Google" id="ProtNLM"/>
    </source>
</evidence>
<keyword evidence="1" id="KW-0175">Coiled coil</keyword>
<dbReference type="NCBIfam" id="NF047446">
    <property type="entry name" value="barrel_OmpL47"/>
    <property type="match status" value="1"/>
</dbReference>
<dbReference type="Pfam" id="PF17957">
    <property type="entry name" value="Big_7"/>
    <property type="match status" value="1"/>
</dbReference>
<evidence type="ECO:0000256" key="2">
    <source>
        <dbReference type="SAM" id="Phobius"/>
    </source>
</evidence>
<evidence type="ECO:0000313" key="4">
    <source>
        <dbReference type="EMBL" id="PJC23160.1"/>
    </source>
</evidence>
<dbReference type="InterPro" id="IPR036116">
    <property type="entry name" value="FN3_sf"/>
</dbReference>
<dbReference type="AlphaFoldDB" id="A0A2M8EKC6"/>
<dbReference type="SUPFAM" id="SSF49265">
    <property type="entry name" value="Fibronectin type III"/>
    <property type="match status" value="1"/>
</dbReference>
<keyword evidence="2" id="KW-0472">Membrane</keyword>
<gene>
    <name evidence="4" type="ORF">CO059_00330</name>
</gene>
<dbReference type="Gene3D" id="2.60.40.680">
    <property type="match status" value="1"/>
</dbReference>
<reference evidence="5" key="1">
    <citation type="submission" date="2017-09" db="EMBL/GenBank/DDBJ databases">
        <title>Depth-based differentiation of microbial function through sediment-hosted aquifers and enrichment of novel symbionts in the deep terrestrial subsurface.</title>
        <authorList>
            <person name="Probst A.J."/>
            <person name="Ladd B."/>
            <person name="Jarett J.K."/>
            <person name="Geller-Mcgrath D.E."/>
            <person name="Sieber C.M.K."/>
            <person name="Emerson J.B."/>
            <person name="Anantharaman K."/>
            <person name="Thomas B.C."/>
            <person name="Malmstrom R."/>
            <person name="Stieglmeier M."/>
            <person name="Klingl A."/>
            <person name="Woyke T."/>
            <person name="Ryan C.M."/>
            <person name="Banfield J.F."/>
        </authorList>
    </citation>
    <scope>NUCLEOTIDE SEQUENCE [LARGE SCALE GENOMIC DNA]</scope>
</reference>
<dbReference type="Gene3D" id="2.60.40.10">
    <property type="entry name" value="Immunoglobulins"/>
    <property type="match status" value="1"/>
</dbReference>
<feature type="chain" id="PRO_5015006148" description="Cohesin domain-containing protein" evidence="3">
    <location>
        <begin position="25"/>
        <end position="573"/>
    </location>
</feature>
<feature type="signal peptide" evidence="3">
    <location>
        <begin position="1"/>
        <end position="24"/>
    </location>
</feature>
<dbReference type="Proteomes" id="UP000228781">
    <property type="component" value="Unassembled WGS sequence"/>
</dbReference>
<keyword evidence="3" id="KW-0732">Signal</keyword>
<proteinExistence type="predicted"/>
<dbReference type="InterPro" id="IPR058094">
    <property type="entry name" value="Ig-like_OmpL47-like"/>
</dbReference>
<feature type="coiled-coil region" evidence="1">
    <location>
        <begin position="470"/>
        <end position="508"/>
    </location>
</feature>
<feature type="transmembrane region" description="Helical" evidence="2">
    <location>
        <begin position="449"/>
        <end position="470"/>
    </location>
</feature>